<dbReference type="KEGG" id="bacg:D2962_00125"/>
<proteinExistence type="predicted"/>
<reference evidence="1 2" key="1">
    <citation type="submission" date="2018-10" db="EMBL/GenBank/DDBJ databases">
        <authorList>
            <person name="Zhang X."/>
        </authorList>
    </citation>
    <scope>NUCLEOTIDE SEQUENCE [LARGE SCALE GENOMIC DNA]</scope>
    <source>
        <strain evidence="1 2">SK-G1</strain>
    </source>
</reference>
<evidence type="ECO:0000313" key="2">
    <source>
        <dbReference type="Proteomes" id="UP000280960"/>
    </source>
</evidence>
<dbReference type="AlphaFoldDB" id="A0A3G2R174"/>
<protein>
    <submittedName>
        <fullName evidence="1">DUF327 family protein</fullName>
    </submittedName>
</protein>
<accession>A0A3G2R174</accession>
<gene>
    <name evidence="1" type="ORF">D2962_00125</name>
</gene>
<sequence length="144" mass="16233">MKVNLSPEFTLPRDIVPRSRGSAGTFDEHLRAMTEIHLRERLDGELAAIHEQGRRMARNMSLSDLKKYRDMVAGFLKLCIAGGLSCKEERFSSRYGRTKVLTIIKTVNQKLLAMAEALLSDNKDSLKVLALVDEIRGLLLDLYA</sequence>
<dbReference type="SUPFAM" id="SSF158397">
    <property type="entry name" value="TM1646-like"/>
    <property type="match status" value="1"/>
</dbReference>
<name>A0A3G2R174_9FIRM</name>
<dbReference type="Pfam" id="PF03885">
    <property type="entry name" value="DUF327"/>
    <property type="match status" value="1"/>
</dbReference>
<dbReference type="InterPro" id="IPR005585">
    <property type="entry name" value="DUF327"/>
</dbReference>
<evidence type="ECO:0000313" key="1">
    <source>
        <dbReference type="EMBL" id="AYO29216.1"/>
    </source>
</evidence>
<dbReference type="EMBL" id="CP033169">
    <property type="protein sequence ID" value="AYO29216.1"/>
    <property type="molecule type" value="Genomic_DNA"/>
</dbReference>
<dbReference type="InterPro" id="IPR024042">
    <property type="entry name" value="TM1646-like_dom_sf"/>
</dbReference>
<keyword evidence="2" id="KW-1185">Reference proteome</keyword>
<dbReference type="Proteomes" id="UP000280960">
    <property type="component" value="Chromosome"/>
</dbReference>
<organism evidence="1 2">
    <name type="scientific">Biomaibacter acetigenes</name>
    <dbReference type="NCBI Taxonomy" id="2316383"/>
    <lineage>
        <taxon>Bacteria</taxon>
        <taxon>Bacillati</taxon>
        <taxon>Bacillota</taxon>
        <taxon>Clostridia</taxon>
        <taxon>Thermosediminibacterales</taxon>
        <taxon>Tepidanaerobacteraceae</taxon>
        <taxon>Biomaibacter</taxon>
    </lineage>
</organism>
<dbReference type="RefSeq" id="WP_122013751.1">
    <property type="nucleotide sequence ID" value="NZ_CP033169.1"/>
</dbReference>
<dbReference type="Gene3D" id="1.20.120.490">
    <property type="entry name" value="Hypothetical protein TM1646-like domain"/>
    <property type="match status" value="1"/>
</dbReference>